<evidence type="ECO:0000256" key="1">
    <source>
        <dbReference type="ARBA" id="ARBA00012493"/>
    </source>
</evidence>
<keyword evidence="3" id="KW-0548">Nucleotidyltransferase</keyword>
<dbReference type="InterPro" id="IPR043128">
    <property type="entry name" value="Rev_trsase/Diguanyl_cyclase"/>
</dbReference>
<evidence type="ECO:0000256" key="5">
    <source>
        <dbReference type="ARBA" id="ARBA00022759"/>
    </source>
</evidence>
<dbReference type="Gene3D" id="1.10.340.70">
    <property type="match status" value="1"/>
</dbReference>
<evidence type="ECO:0000256" key="6">
    <source>
        <dbReference type="ARBA" id="ARBA00022801"/>
    </source>
</evidence>
<evidence type="ECO:0000256" key="8">
    <source>
        <dbReference type="SAM" id="MobiDB-lite"/>
    </source>
</evidence>
<accession>A0AAQ3UCC6</accession>
<dbReference type="PANTHER" id="PTHR37984:SF5">
    <property type="entry name" value="PROTEIN NYNRIN-LIKE"/>
    <property type="match status" value="1"/>
</dbReference>
<protein>
    <recommendedName>
        <fullName evidence="1">RNA-directed DNA polymerase</fullName>
        <ecNumber evidence="1">2.7.7.49</ecNumber>
    </recommendedName>
</protein>
<dbReference type="Pfam" id="PF08284">
    <property type="entry name" value="RVP_2"/>
    <property type="match status" value="1"/>
</dbReference>
<dbReference type="Pfam" id="PF00078">
    <property type="entry name" value="RVT_1"/>
    <property type="match status" value="1"/>
</dbReference>
<dbReference type="PANTHER" id="PTHR37984">
    <property type="entry name" value="PROTEIN CBG26694"/>
    <property type="match status" value="1"/>
</dbReference>
<dbReference type="FunFam" id="3.10.20.370:FF:000001">
    <property type="entry name" value="Retrovirus-related Pol polyprotein from transposon 17.6-like protein"/>
    <property type="match status" value="1"/>
</dbReference>
<gene>
    <name evidence="10" type="ORF">U9M48_035277</name>
</gene>
<dbReference type="InterPro" id="IPR021109">
    <property type="entry name" value="Peptidase_aspartic_dom_sf"/>
</dbReference>
<evidence type="ECO:0000313" key="10">
    <source>
        <dbReference type="EMBL" id="WVZ88804.1"/>
    </source>
</evidence>
<evidence type="ECO:0000259" key="9">
    <source>
        <dbReference type="PROSITE" id="PS50878"/>
    </source>
</evidence>
<reference evidence="10 11" key="1">
    <citation type="submission" date="2024-02" db="EMBL/GenBank/DDBJ databases">
        <title>High-quality chromosome-scale genome assembly of Pensacola bahiagrass (Paspalum notatum Flugge var. saurae).</title>
        <authorList>
            <person name="Vega J.M."/>
            <person name="Podio M."/>
            <person name="Orjuela J."/>
            <person name="Siena L.A."/>
            <person name="Pessino S.C."/>
            <person name="Combes M.C."/>
            <person name="Mariac C."/>
            <person name="Albertini E."/>
            <person name="Pupilli F."/>
            <person name="Ortiz J.P.A."/>
            <person name="Leblanc O."/>
        </authorList>
    </citation>
    <scope>NUCLEOTIDE SEQUENCE [LARGE SCALE GENOMIC DNA]</scope>
    <source>
        <strain evidence="10">R1</strain>
        <tissue evidence="10">Leaf</tissue>
    </source>
</reference>
<dbReference type="Gene3D" id="3.10.10.10">
    <property type="entry name" value="HIV Type 1 Reverse Transcriptase, subunit A, domain 1"/>
    <property type="match status" value="1"/>
</dbReference>
<keyword evidence="5" id="KW-0255">Endonuclease</keyword>
<dbReference type="EC" id="2.7.7.49" evidence="1"/>
<dbReference type="CDD" id="cd00303">
    <property type="entry name" value="retropepsin_like"/>
    <property type="match status" value="1"/>
</dbReference>
<dbReference type="Pfam" id="PF17921">
    <property type="entry name" value="Integrase_H2C2"/>
    <property type="match status" value="1"/>
</dbReference>
<dbReference type="InterPro" id="IPR050951">
    <property type="entry name" value="Retrovirus_Pol_polyprotein"/>
</dbReference>
<dbReference type="CDD" id="cd01647">
    <property type="entry name" value="RT_LTR"/>
    <property type="match status" value="1"/>
</dbReference>
<organism evidence="10 11">
    <name type="scientific">Paspalum notatum var. saurae</name>
    <dbReference type="NCBI Taxonomy" id="547442"/>
    <lineage>
        <taxon>Eukaryota</taxon>
        <taxon>Viridiplantae</taxon>
        <taxon>Streptophyta</taxon>
        <taxon>Embryophyta</taxon>
        <taxon>Tracheophyta</taxon>
        <taxon>Spermatophyta</taxon>
        <taxon>Magnoliopsida</taxon>
        <taxon>Liliopsida</taxon>
        <taxon>Poales</taxon>
        <taxon>Poaceae</taxon>
        <taxon>PACMAD clade</taxon>
        <taxon>Panicoideae</taxon>
        <taxon>Andropogonodae</taxon>
        <taxon>Paspaleae</taxon>
        <taxon>Paspalinae</taxon>
        <taxon>Paspalum</taxon>
    </lineage>
</organism>
<proteinExistence type="predicted"/>
<evidence type="ECO:0000313" key="11">
    <source>
        <dbReference type="Proteomes" id="UP001341281"/>
    </source>
</evidence>
<dbReference type="Gene3D" id="3.30.70.270">
    <property type="match status" value="2"/>
</dbReference>
<dbReference type="EMBL" id="CP144752">
    <property type="protein sequence ID" value="WVZ88804.1"/>
    <property type="molecule type" value="Genomic_DNA"/>
</dbReference>
<evidence type="ECO:0000256" key="7">
    <source>
        <dbReference type="ARBA" id="ARBA00022918"/>
    </source>
</evidence>
<dbReference type="InterPro" id="IPR043502">
    <property type="entry name" value="DNA/RNA_pol_sf"/>
</dbReference>
<dbReference type="InterPro" id="IPR041373">
    <property type="entry name" value="RT_RNaseH"/>
</dbReference>
<dbReference type="PROSITE" id="PS50878">
    <property type="entry name" value="RT_POL"/>
    <property type="match status" value="1"/>
</dbReference>
<dbReference type="Gene3D" id="2.40.70.10">
    <property type="entry name" value="Acid Proteases"/>
    <property type="match status" value="1"/>
</dbReference>
<dbReference type="InterPro" id="IPR041588">
    <property type="entry name" value="Integrase_H2C2"/>
</dbReference>
<dbReference type="GO" id="GO:0003964">
    <property type="term" value="F:RNA-directed DNA polymerase activity"/>
    <property type="evidence" value="ECO:0007669"/>
    <property type="project" value="UniProtKB-KW"/>
</dbReference>
<dbReference type="InterPro" id="IPR000477">
    <property type="entry name" value="RT_dom"/>
</dbReference>
<dbReference type="CDD" id="cd09274">
    <property type="entry name" value="RNase_HI_RT_Ty3"/>
    <property type="match status" value="1"/>
</dbReference>
<keyword evidence="2" id="KW-0808">Transferase</keyword>
<dbReference type="SUPFAM" id="SSF50630">
    <property type="entry name" value="Acid proteases"/>
    <property type="match status" value="1"/>
</dbReference>
<keyword evidence="11" id="KW-1185">Reference proteome</keyword>
<keyword evidence="4" id="KW-0540">Nuclease</keyword>
<keyword evidence="7" id="KW-0695">RNA-directed DNA polymerase</keyword>
<sequence length="808" mass="92180">MPPPGPSSWRPPAPAQSSGSSFVFTYYGCGNTGHKASECPEKKNAGSIQRPQTRSSAPPTRGRLNNLTAEDALEAPDVVTGEFLVNSSLATVLFDSGTTSFYVSSKFATQESLVSVARRKPIITSSPLGEISCAWVCKAVSILIGGLEFKADLTVLPSSGMDVILGMDWLTRHSGVIICKPRLVRLTHPRGHLVEFVPVRSPTSYLHSLVTKSVEDVPVVREYPDVFPEELPGLPPVRAIEFAIDLVPGTASIAKASYRMSGKEYDELKKQLDELLEKGFIRDSVSPWEAPVLFVKKKDGTMRMCIDYRDLNAVTIKNKYPLPRIDDLLDRLKGAKHFSKIDLRSGYHQMRIRESDIPKTAFVTRYGHHEFTVVSFGLTNAPAYFMNMMNMIFMKELDQCVVVFIDDILIFSRTKEEHEQHLRIVLEKLRENQLYGKFSKCEFWLEKVAFLGHVLTAEGVSVDPEKVEAMSSWKPPRNASEIRSYYRRFMENFSRIAKPMTGLRKNNVPFKWDDKCEDSFGDKLASAPVLTLPDLQKDFVVYCDASKQGLGCVLMQDNKVVSYASRQLRAHEENYPTHYLELAAVVHALKIWRHYLMGNKCKIYTDHKSLKYIFTQTELNMRQRRWLELIKDYELEIHYHPGKANVVADAVSRKSYCNLLTGEELSAELCTEMEQMRIGFISAKQLNELRVRCSLEDQIKEAQRSCPSITEIKVGMEKGLMPEFRKDEQGTIWLKNRLCVPLSESIRETIMTEAHCTKFSIHLGSTKMYQDLKRLFWWRRMKRDIAEFIASVILATELRQRDKDLPVY</sequence>
<dbReference type="AlphaFoldDB" id="A0AAQ3UCC6"/>
<dbReference type="Pfam" id="PF17917">
    <property type="entry name" value="RT_RNaseH"/>
    <property type="match status" value="1"/>
</dbReference>
<evidence type="ECO:0000256" key="2">
    <source>
        <dbReference type="ARBA" id="ARBA00022679"/>
    </source>
</evidence>
<evidence type="ECO:0000256" key="3">
    <source>
        <dbReference type="ARBA" id="ARBA00022695"/>
    </source>
</evidence>
<name>A0AAQ3UCC6_PASNO</name>
<dbReference type="GO" id="GO:0016787">
    <property type="term" value="F:hydrolase activity"/>
    <property type="evidence" value="ECO:0007669"/>
    <property type="project" value="UniProtKB-KW"/>
</dbReference>
<dbReference type="Proteomes" id="UP001341281">
    <property type="component" value="Chromosome 08"/>
</dbReference>
<dbReference type="SUPFAM" id="SSF56672">
    <property type="entry name" value="DNA/RNA polymerases"/>
    <property type="match status" value="1"/>
</dbReference>
<dbReference type="GO" id="GO:0004519">
    <property type="term" value="F:endonuclease activity"/>
    <property type="evidence" value="ECO:0007669"/>
    <property type="project" value="UniProtKB-KW"/>
</dbReference>
<feature type="compositionally biased region" description="Polar residues" evidence="8">
    <location>
        <begin position="46"/>
        <end position="66"/>
    </location>
</feature>
<evidence type="ECO:0000256" key="4">
    <source>
        <dbReference type="ARBA" id="ARBA00022722"/>
    </source>
</evidence>
<feature type="region of interest" description="Disordered" evidence="8">
    <location>
        <begin position="36"/>
        <end position="66"/>
    </location>
</feature>
<feature type="domain" description="Reverse transcriptase" evidence="9">
    <location>
        <begin position="276"/>
        <end position="455"/>
    </location>
</feature>
<keyword evidence="6" id="KW-0378">Hydrolase</keyword>